<reference evidence="1" key="1">
    <citation type="journal article" date="2020" name="Stud. Mycol.">
        <title>101 Dothideomycetes genomes: a test case for predicting lifestyles and emergence of pathogens.</title>
        <authorList>
            <person name="Haridas S."/>
            <person name="Albert R."/>
            <person name="Binder M."/>
            <person name="Bloem J."/>
            <person name="Labutti K."/>
            <person name="Salamov A."/>
            <person name="Andreopoulos B."/>
            <person name="Baker S."/>
            <person name="Barry K."/>
            <person name="Bills G."/>
            <person name="Bluhm B."/>
            <person name="Cannon C."/>
            <person name="Castanera R."/>
            <person name="Culley D."/>
            <person name="Daum C."/>
            <person name="Ezra D."/>
            <person name="Gonzalez J."/>
            <person name="Henrissat B."/>
            <person name="Kuo A."/>
            <person name="Liang C."/>
            <person name="Lipzen A."/>
            <person name="Lutzoni F."/>
            <person name="Magnuson J."/>
            <person name="Mondo S."/>
            <person name="Nolan M."/>
            <person name="Ohm R."/>
            <person name="Pangilinan J."/>
            <person name="Park H.-J."/>
            <person name="Ramirez L."/>
            <person name="Alfaro M."/>
            <person name="Sun H."/>
            <person name="Tritt A."/>
            <person name="Yoshinaga Y."/>
            <person name="Zwiers L.-H."/>
            <person name="Turgeon B."/>
            <person name="Goodwin S."/>
            <person name="Spatafora J."/>
            <person name="Crous P."/>
            <person name="Grigoriev I."/>
        </authorList>
    </citation>
    <scope>NUCLEOTIDE SEQUENCE</scope>
    <source>
        <strain evidence="1">SCOH1-5</strain>
    </source>
</reference>
<dbReference type="EMBL" id="ML992665">
    <property type="protein sequence ID" value="KAF2215962.1"/>
    <property type="molecule type" value="Genomic_DNA"/>
</dbReference>
<keyword evidence="2" id="KW-1185">Reference proteome</keyword>
<name>A0A6A6FR54_9PEZI</name>
<proteinExistence type="predicted"/>
<accession>A0A6A6FR54</accession>
<evidence type="ECO:0000313" key="2">
    <source>
        <dbReference type="Proteomes" id="UP000799539"/>
    </source>
</evidence>
<sequence length="545" mass="60086">MILDTHVSYFCRITNRLAVPRSFASLEGICSLAQKRRREPPLTYAFVFNSGVQAEGHPAHLVISDVCDACSYALGRRVVAKARRSRCVGDHVSNILWRSYALLYASHDSLRSCERDFMNLSSLTEAVLLVERLRKRAISSMPRIVSAGKSKCKTIRGRKKMEGLHLHRSRHRSNPNHLVIVRRGWMMILTGYSFVQRPAVDLDGILVGAGLDLADEAEEKTSLLLAGLAGLGELLREALEALINLSRKAPSQLWSEAVVVAPEDDMANDASSGLFDSVTDFKGARMGLIYGADSKGADGLRDGVAREGGEGSRSVSRMPTGLKPCARMQAQSHRAQEAAGGSAAWATRAKRAELVKAAREKVSRVRAVGKNHLFLPAATNDKARCLPPCTGLIIGPAMLISDGGELATFHRCREGMLSSCWKDLPITYCRLPSLFELTRRHMARSFHHALRGNTPDAGIVAVGLQERNTDEILQRQRFTTGDGAQKHRDEQARPHCIPARHLCALHLTLRMMPSRSLQTQTLQAQLPVAREDRTCGRESTLLLRR</sequence>
<evidence type="ECO:0000313" key="1">
    <source>
        <dbReference type="EMBL" id="KAF2215962.1"/>
    </source>
</evidence>
<dbReference type="Proteomes" id="UP000799539">
    <property type="component" value="Unassembled WGS sequence"/>
</dbReference>
<gene>
    <name evidence="1" type="ORF">CERZMDRAFT_116608</name>
</gene>
<organism evidence="1 2">
    <name type="scientific">Cercospora zeae-maydis SCOH1-5</name>
    <dbReference type="NCBI Taxonomy" id="717836"/>
    <lineage>
        <taxon>Eukaryota</taxon>
        <taxon>Fungi</taxon>
        <taxon>Dikarya</taxon>
        <taxon>Ascomycota</taxon>
        <taxon>Pezizomycotina</taxon>
        <taxon>Dothideomycetes</taxon>
        <taxon>Dothideomycetidae</taxon>
        <taxon>Mycosphaerellales</taxon>
        <taxon>Mycosphaerellaceae</taxon>
        <taxon>Cercospora</taxon>
    </lineage>
</organism>
<dbReference type="AlphaFoldDB" id="A0A6A6FR54"/>
<protein>
    <submittedName>
        <fullName evidence="1">Uncharacterized protein</fullName>
    </submittedName>
</protein>